<gene>
    <name evidence="1" type="ORF">DdX_21762</name>
</gene>
<evidence type="ECO:0000313" key="1">
    <source>
        <dbReference type="EMBL" id="KAI1691617.1"/>
    </source>
</evidence>
<name>A0AAD4QUZ5_9BILA</name>
<sequence length="84" mass="9412">MTHIKENEHETATFTCAWRTSKTADGVIFRLPSLQRDNVGTVSEKTADCADKGTVFWCQKTAASIARRNVSLDANLAYEDLYQI</sequence>
<protein>
    <submittedName>
        <fullName evidence="1">Uncharacterized protein</fullName>
    </submittedName>
</protein>
<proteinExistence type="predicted"/>
<accession>A0AAD4QUZ5</accession>
<dbReference type="EMBL" id="JAKKPZ010000898">
    <property type="protein sequence ID" value="KAI1691617.1"/>
    <property type="molecule type" value="Genomic_DNA"/>
</dbReference>
<dbReference type="AlphaFoldDB" id="A0AAD4QUZ5"/>
<reference evidence="1" key="1">
    <citation type="submission" date="2022-01" db="EMBL/GenBank/DDBJ databases">
        <title>Genome Sequence Resource for Two Populations of Ditylenchus destructor, the Migratory Endoparasitic Phytonematode.</title>
        <authorList>
            <person name="Zhang H."/>
            <person name="Lin R."/>
            <person name="Xie B."/>
        </authorList>
    </citation>
    <scope>NUCLEOTIDE SEQUENCE</scope>
    <source>
        <strain evidence="1">BazhouSP</strain>
    </source>
</reference>
<keyword evidence="2" id="KW-1185">Reference proteome</keyword>
<dbReference type="Proteomes" id="UP001201812">
    <property type="component" value="Unassembled WGS sequence"/>
</dbReference>
<organism evidence="1 2">
    <name type="scientific">Ditylenchus destructor</name>
    <dbReference type="NCBI Taxonomy" id="166010"/>
    <lineage>
        <taxon>Eukaryota</taxon>
        <taxon>Metazoa</taxon>
        <taxon>Ecdysozoa</taxon>
        <taxon>Nematoda</taxon>
        <taxon>Chromadorea</taxon>
        <taxon>Rhabditida</taxon>
        <taxon>Tylenchina</taxon>
        <taxon>Tylenchomorpha</taxon>
        <taxon>Sphaerularioidea</taxon>
        <taxon>Anguinidae</taxon>
        <taxon>Anguininae</taxon>
        <taxon>Ditylenchus</taxon>
    </lineage>
</organism>
<evidence type="ECO:0000313" key="2">
    <source>
        <dbReference type="Proteomes" id="UP001201812"/>
    </source>
</evidence>
<comment type="caution">
    <text evidence="1">The sequence shown here is derived from an EMBL/GenBank/DDBJ whole genome shotgun (WGS) entry which is preliminary data.</text>
</comment>